<accession>A0A2S4A1V0</accession>
<evidence type="ECO:0000313" key="1">
    <source>
        <dbReference type="EMBL" id="POH75364.1"/>
    </source>
</evidence>
<reference evidence="1 2" key="1">
    <citation type="submission" date="2018-01" db="EMBL/GenBank/DDBJ databases">
        <title>Arthrobacter sp. nov., from glaciers in China.</title>
        <authorList>
            <person name="Liu Q."/>
            <person name="Xin Y.-H."/>
        </authorList>
    </citation>
    <scope>NUCLEOTIDE SEQUENCE [LARGE SCALE GENOMIC DNA]</scope>
    <source>
        <strain evidence="1 2">HLT2-12-2</strain>
    </source>
</reference>
<proteinExistence type="predicted"/>
<evidence type="ECO:0000313" key="2">
    <source>
        <dbReference type="Proteomes" id="UP000237061"/>
    </source>
</evidence>
<comment type="caution">
    <text evidence="1">The sequence shown here is derived from an EMBL/GenBank/DDBJ whole genome shotgun (WGS) entry which is preliminary data.</text>
</comment>
<protein>
    <submittedName>
        <fullName evidence="1">Uncharacterized protein</fullName>
    </submittedName>
</protein>
<dbReference type="RefSeq" id="WP_103464020.1">
    <property type="nucleotide sequence ID" value="NZ_PPXC01000001.1"/>
</dbReference>
<dbReference type="Proteomes" id="UP000237061">
    <property type="component" value="Unassembled WGS sequence"/>
</dbReference>
<gene>
    <name evidence="1" type="ORF">CVS27_01825</name>
</gene>
<dbReference type="EMBL" id="PPXC01000001">
    <property type="protein sequence ID" value="POH75364.1"/>
    <property type="molecule type" value="Genomic_DNA"/>
</dbReference>
<keyword evidence="2" id="KW-1185">Reference proteome</keyword>
<dbReference type="AlphaFoldDB" id="A0A2S4A1V0"/>
<organism evidence="1 2">
    <name type="scientific">Arthrobacter glacialis</name>
    <dbReference type="NCBI Taxonomy" id="1664"/>
    <lineage>
        <taxon>Bacteria</taxon>
        <taxon>Bacillati</taxon>
        <taxon>Actinomycetota</taxon>
        <taxon>Actinomycetes</taxon>
        <taxon>Micrococcales</taxon>
        <taxon>Micrococcaceae</taxon>
        <taxon>Arthrobacter</taxon>
    </lineage>
</organism>
<sequence length="165" mass="17902">MNTEQTTAIADASEQLAYASLSGDPAAIEAARNSLRDAQAMQGDAADRATMDELVRVDPVSAAALGWLSSPELEAIVLARPSEFLYPEEVAAVVASPGSLRLVVLARREGRAFADIEAEFKIRDQSNYALAARGNVQNAIAYVKQFEQQDTRRNANLNNARRPRI</sequence>
<name>A0A2S4A1V0_ARTGL</name>